<keyword evidence="3" id="KW-0574">Periplasm</keyword>
<dbReference type="EMBL" id="VTOW01000011">
    <property type="protein sequence ID" value="NKE73763.1"/>
    <property type="molecule type" value="Genomic_DNA"/>
</dbReference>
<dbReference type="PANTHER" id="PTHR39210:SF1">
    <property type="entry name" value="HEPARIN-SULFATE LYASE"/>
    <property type="match status" value="1"/>
</dbReference>
<evidence type="ECO:0000313" key="8">
    <source>
        <dbReference type="Proteomes" id="UP000534783"/>
    </source>
</evidence>
<keyword evidence="4" id="KW-0456">Lyase</keyword>
<comment type="caution">
    <text evidence="7">The sequence shown here is derived from an EMBL/GenBank/DDBJ whole genome shotgun (WGS) entry which is preliminary data.</text>
</comment>
<dbReference type="Gene3D" id="1.50.10.100">
    <property type="entry name" value="Chondroitin AC/alginate lyase"/>
    <property type="match status" value="1"/>
</dbReference>
<proteinExistence type="predicted"/>
<dbReference type="GO" id="GO:0016829">
    <property type="term" value="F:lyase activity"/>
    <property type="evidence" value="ECO:0007669"/>
    <property type="project" value="UniProtKB-KW"/>
</dbReference>
<comment type="subcellular location">
    <subcellularLocation>
        <location evidence="1">Periplasm</location>
    </subcellularLocation>
</comment>
<feature type="domain" description="Heparin-sulfate lyase N-terminal" evidence="6">
    <location>
        <begin position="49"/>
        <end position="296"/>
    </location>
</feature>
<dbReference type="PANTHER" id="PTHR39210">
    <property type="entry name" value="HEPARIN-SULFATE LYASE"/>
    <property type="match status" value="1"/>
</dbReference>
<evidence type="ECO:0000259" key="6">
    <source>
        <dbReference type="Pfam" id="PF16889"/>
    </source>
</evidence>
<dbReference type="InterPro" id="IPR008929">
    <property type="entry name" value="Chondroitin_lyas"/>
</dbReference>
<dbReference type="InterPro" id="IPR031680">
    <property type="entry name" value="Hepar_II_III_N"/>
</dbReference>
<dbReference type="Pfam" id="PF16889">
    <property type="entry name" value="Hepar_II_III_N"/>
    <property type="match status" value="1"/>
</dbReference>
<dbReference type="Gene3D" id="2.70.98.70">
    <property type="match status" value="1"/>
</dbReference>
<dbReference type="Proteomes" id="UP000534783">
    <property type="component" value="Unassembled WGS sequence"/>
</dbReference>
<protein>
    <recommendedName>
        <fullName evidence="9">Heparin-sulfate lyase N-terminal domain-containing protein</fullName>
    </recommendedName>
</protein>
<evidence type="ECO:0008006" key="9">
    <source>
        <dbReference type="Google" id="ProtNLM"/>
    </source>
</evidence>
<reference evidence="7 8" key="1">
    <citation type="journal article" date="2020" name="Nature">
        <title>Bacterial chemolithoautotrophy via manganese oxidation.</title>
        <authorList>
            <person name="Yu H."/>
            <person name="Leadbetter J.R."/>
        </authorList>
    </citation>
    <scope>NUCLEOTIDE SEQUENCE [LARGE SCALE GENOMIC DNA]</scope>
    <source>
        <strain evidence="7 8">Mn-1</strain>
    </source>
</reference>
<evidence type="ECO:0000313" key="7">
    <source>
        <dbReference type="EMBL" id="NKE73763.1"/>
    </source>
</evidence>
<organism evidence="7 8">
    <name type="scientific">Candidatus Manganitrophus noduliformans</name>
    <dbReference type="NCBI Taxonomy" id="2606439"/>
    <lineage>
        <taxon>Bacteria</taxon>
        <taxon>Pseudomonadati</taxon>
        <taxon>Nitrospirota</taxon>
        <taxon>Nitrospiria</taxon>
        <taxon>Candidatus Troglogloeales</taxon>
        <taxon>Candidatus Manganitrophaceae</taxon>
        <taxon>Candidatus Manganitrophus</taxon>
    </lineage>
</organism>
<dbReference type="AlphaFoldDB" id="A0A7X6IDJ4"/>
<evidence type="ECO:0000259" key="5">
    <source>
        <dbReference type="Pfam" id="PF07940"/>
    </source>
</evidence>
<evidence type="ECO:0000256" key="2">
    <source>
        <dbReference type="ARBA" id="ARBA00022729"/>
    </source>
</evidence>
<dbReference type="Pfam" id="PF07940">
    <property type="entry name" value="Hepar_II_III_C"/>
    <property type="match status" value="1"/>
</dbReference>
<evidence type="ECO:0000256" key="4">
    <source>
        <dbReference type="ARBA" id="ARBA00023239"/>
    </source>
</evidence>
<keyword evidence="2" id="KW-0732">Signal</keyword>
<dbReference type="GO" id="GO:0042597">
    <property type="term" value="C:periplasmic space"/>
    <property type="evidence" value="ECO:0007669"/>
    <property type="project" value="UniProtKB-SubCell"/>
</dbReference>
<dbReference type="SUPFAM" id="SSF48230">
    <property type="entry name" value="Chondroitin AC/alginate lyase"/>
    <property type="match status" value="1"/>
</dbReference>
<dbReference type="InterPro" id="IPR012480">
    <property type="entry name" value="Hepar_II_III_C"/>
</dbReference>
<keyword evidence="8" id="KW-1185">Reference proteome</keyword>
<evidence type="ECO:0000256" key="1">
    <source>
        <dbReference type="ARBA" id="ARBA00004418"/>
    </source>
</evidence>
<gene>
    <name evidence="7" type="ORF">MNODULE_23720</name>
</gene>
<name>A0A7X6IDJ4_9BACT</name>
<sequence>MMESQCVFIDKIDCMPPDVFLRHFLTRRNVACPDPPKATEAQLENAKKIVQNRFDLIGEEVTLRDGFSWKESPSHDKEWQIAQHKFYFAVDLIQAYRHDRDPVYLKKWISLIDSWLEEMGSGYIAASDAQVEAKRIEHWVNSFLLLRGLPCEPFLTAGFLRRWLARIAEETRYISTHLKPVRNHRTFQLYSVFLVGVVFPEFRLHSDFLETGGKKLTENLLTDFLGDGVHVELSTHYHQLVLETALSFIEWARLNCFPLDDLLLDRLHRALAFSMYMQWPNGDIPLINDSDNGDHLELLRRGGRLFHNDRLLWAGTLGREGIPPESPSRHFSRSGYFVFSDGWGEDPATYARRQHVFYDCALLGEGSHSHYDLFSFCYYVNGEPAIIDPGRYTYSSDPDPEGIDWRGRFKSTAFHNTVSIDGKDQTRYLSRTKHGPEVEIAEKAFSIGMESDWVSAQARSAEYSPRHTRLFIYMCREYLFVHDDVEIEDGVPHNCALSFHLSEKWDGLVYSEASETEWVVRTPLLQVRSHRAPDAALSIESGWVSRQYGVKRRAPVIRITRTAAQSLSFTTVLAPTASPSPLISAMNQAASPAEKGCLFRVDGMKGGEPFHDWYLFPDKRTAYLQTDRLVFRGGFLAFRQNRSGKIVHLLAHGAESIQIEGVPHWRSETPKEVEWSFGRSTSSPL</sequence>
<feature type="domain" description="Heparinase II/III-like C-terminal" evidence="5">
    <location>
        <begin position="324"/>
        <end position="560"/>
    </location>
</feature>
<accession>A0A7X6IDJ4</accession>
<evidence type="ECO:0000256" key="3">
    <source>
        <dbReference type="ARBA" id="ARBA00022764"/>
    </source>
</evidence>